<protein>
    <recommendedName>
        <fullName evidence="4">PASTA domain-containing protein</fullName>
    </recommendedName>
</protein>
<evidence type="ECO:0008006" key="4">
    <source>
        <dbReference type="Google" id="ProtNLM"/>
    </source>
</evidence>
<feature type="compositionally biased region" description="Low complexity" evidence="1">
    <location>
        <begin position="27"/>
        <end position="38"/>
    </location>
</feature>
<proteinExistence type="predicted"/>
<keyword evidence="3" id="KW-1185">Reference proteome</keyword>
<comment type="caution">
    <text evidence="2">The sequence shown here is derived from an EMBL/GenBank/DDBJ whole genome shotgun (WGS) entry which is preliminary data.</text>
</comment>
<reference evidence="2 3" key="1">
    <citation type="journal article" date="2019" name="Int. J. Syst. Evol. Microbiol.">
        <title>The Global Catalogue of Microorganisms (GCM) 10K type strain sequencing project: providing services to taxonomists for standard genome sequencing and annotation.</title>
        <authorList>
            <consortium name="The Broad Institute Genomics Platform"/>
            <consortium name="The Broad Institute Genome Sequencing Center for Infectious Disease"/>
            <person name="Wu L."/>
            <person name="Ma J."/>
        </authorList>
    </citation>
    <scope>NUCLEOTIDE SEQUENCE [LARGE SCALE GENOMIC DNA]</scope>
    <source>
        <strain evidence="2 3">JCM 13244</strain>
    </source>
</reference>
<evidence type="ECO:0000256" key="1">
    <source>
        <dbReference type="SAM" id="MobiDB-lite"/>
    </source>
</evidence>
<organism evidence="2 3">
    <name type="scientific">Streptomyces yatensis</name>
    <dbReference type="NCBI Taxonomy" id="155177"/>
    <lineage>
        <taxon>Bacteria</taxon>
        <taxon>Bacillati</taxon>
        <taxon>Actinomycetota</taxon>
        <taxon>Actinomycetes</taxon>
        <taxon>Kitasatosporales</taxon>
        <taxon>Streptomycetaceae</taxon>
        <taxon>Streptomyces</taxon>
        <taxon>Streptomyces violaceusniger group</taxon>
    </lineage>
</organism>
<evidence type="ECO:0000313" key="2">
    <source>
        <dbReference type="EMBL" id="GAA1672745.1"/>
    </source>
</evidence>
<accession>A0ABN2GKG0</accession>
<evidence type="ECO:0000313" key="3">
    <source>
        <dbReference type="Proteomes" id="UP001499947"/>
    </source>
</evidence>
<gene>
    <name evidence="2" type="ORF">GCM10009680_10610</name>
</gene>
<dbReference type="Proteomes" id="UP001499947">
    <property type="component" value="Unassembled WGS sequence"/>
</dbReference>
<dbReference type="EMBL" id="BAAALR010000013">
    <property type="protein sequence ID" value="GAA1672745.1"/>
    <property type="molecule type" value="Genomic_DNA"/>
</dbReference>
<feature type="region of interest" description="Disordered" evidence="1">
    <location>
        <begin position="1"/>
        <end position="49"/>
    </location>
</feature>
<sequence length="98" mass="10417">MLQPSPPSSTTGRWATVRRSVVDTTSPGPADAAGAEPASTTWDVDPEPLVGRLAPGLSVTRNDESVSGKRYSKKIVVTVQRTSDNFDLECPEFAGTIQ</sequence>
<name>A0ABN2GKG0_9ACTN</name>